<comment type="caution">
    <text evidence="1">The sequence shown here is derived from an EMBL/GenBank/DDBJ whole genome shotgun (WGS) entry which is preliminary data.</text>
</comment>
<accession>A0A8H4AY06</accession>
<organism evidence="1 2">
    <name type="scientific">Gigaspora margarita</name>
    <dbReference type="NCBI Taxonomy" id="4874"/>
    <lineage>
        <taxon>Eukaryota</taxon>
        <taxon>Fungi</taxon>
        <taxon>Fungi incertae sedis</taxon>
        <taxon>Mucoromycota</taxon>
        <taxon>Glomeromycotina</taxon>
        <taxon>Glomeromycetes</taxon>
        <taxon>Diversisporales</taxon>
        <taxon>Gigasporaceae</taxon>
        <taxon>Gigaspora</taxon>
    </lineage>
</organism>
<dbReference type="AlphaFoldDB" id="A0A8H4AY06"/>
<dbReference type="Proteomes" id="UP000439903">
    <property type="component" value="Unassembled WGS sequence"/>
</dbReference>
<dbReference type="EMBL" id="WTPW01000132">
    <property type="protein sequence ID" value="KAF0543593.1"/>
    <property type="molecule type" value="Genomic_DNA"/>
</dbReference>
<evidence type="ECO:0000313" key="2">
    <source>
        <dbReference type="Proteomes" id="UP000439903"/>
    </source>
</evidence>
<gene>
    <name evidence="1" type="ORF">F8M41_003558</name>
</gene>
<protein>
    <submittedName>
        <fullName evidence="1">Uncharacterized protein</fullName>
    </submittedName>
</protein>
<name>A0A8H4AY06_GIGMA</name>
<sequence>MKTVTLQPQTLISLTALVRSWNLDPLALNNSLLITKDQAIVTDGITILVSLQLPIEDTDPLQNNPFNSSIETTNELTSNSVLNRIKEDLMSTEAPTVTRANPLLTFAWKDQTSEIISQLNQETCGSQREKQIQTLEACYYLGKLRQDFQNNYKVTKEIRKAMKAALGSYRTYSTWKCAERAYQVFNCWEMSKLYQTQYISLNSKNKLSNKEFTELIELRTHRVRS</sequence>
<proteinExistence type="predicted"/>
<keyword evidence="2" id="KW-1185">Reference proteome</keyword>
<reference evidence="1 2" key="1">
    <citation type="journal article" date="2019" name="Environ. Microbiol.">
        <title>At the nexus of three kingdoms: the genome of the mycorrhizal fungus Gigaspora margarita provides insights into plant, endobacterial and fungal interactions.</title>
        <authorList>
            <person name="Venice F."/>
            <person name="Ghignone S."/>
            <person name="Salvioli di Fossalunga A."/>
            <person name="Amselem J."/>
            <person name="Novero M."/>
            <person name="Xianan X."/>
            <person name="Sedzielewska Toro K."/>
            <person name="Morin E."/>
            <person name="Lipzen A."/>
            <person name="Grigoriev I.V."/>
            <person name="Henrissat B."/>
            <person name="Martin F.M."/>
            <person name="Bonfante P."/>
        </authorList>
    </citation>
    <scope>NUCLEOTIDE SEQUENCE [LARGE SCALE GENOMIC DNA]</scope>
    <source>
        <strain evidence="1 2">BEG34</strain>
    </source>
</reference>
<evidence type="ECO:0000313" key="1">
    <source>
        <dbReference type="EMBL" id="KAF0543593.1"/>
    </source>
</evidence>